<protein>
    <submittedName>
        <fullName evidence="4">Uncharacterized protein</fullName>
    </submittedName>
</protein>
<evidence type="ECO:0000313" key="4">
    <source>
        <dbReference type="EMBL" id="KAJ5370115.1"/>
    </source>
</evidence>
<organism evidence="4 5">
    <name type="scientific">Penicillium cataractarum</name>
    <dbReference type="NCBI Taxonomy" id="2100454"/>
    <lineage>
        <taxon>Eukaryota</taxon>
        <taxon>Fungi</taxon>
        <taxon>Dikarya</taxon>
        <taxon>Ascomycota</taxon>
        <taxon>Pezizomycotina</taxon>
        <taxon>Eurotiomycetes</taxon>
        <taxon>Eurotiomycetidae</taxon>
        <taxon>Eurotiales</taxon>
        <taxon>Aspergillaceae</taxon>
        <taxon>Penicillium</taxon>
    </lineage>
</organism>
<name>A0A9W9S1D0_9EURO</name>
<feature type="transmembrane region" description="Helical" evidence="3">
    <location>
        <begin position="344"/>
        <end position="365"/>
    </location>
</feature>
<dbReference type="EMBL" id="JAPZBS010000005">
    <property type="protein sequence ID" value="KAJ5370115.1"/>
    <property type="molecule type" value="Genomic_DNA"/>
</dbReference>
<keyword evidence="3" id="KW-0472">Membrane</keyword>
<dbReference type="OrthoDB" id="5419542at2759"/>
<keyword evidence="3" id="KW-0812">Transmembrane</keyword>
<feature type="compositionally biased region" description="Basic and acidic residues" evidence="2">
    <location>
        <begin position="181"/>
        <end position="194"/>
    </location>
</feature>
<accession>A0A9W9S1D0</accession>
<feature type="compositionally biased region" description="Polar residues" evidence="2">
    <location>
        <begin position="11"/>
        <end position="37"/>
    </location>
</feature>
<keyword evidence="1" id="KW-0175">Coiled coil</keyword>
<proteinExistence type="predicted"/>
<feature type="region of interest" description="Disordered" evidence="2">
    <location>
        <begin position="1"/>
        <end position="78"/>
    </location>
</feature>
<dbReference type="AlphaFoldDB" id="A0A9W9S1D0"/>
<feature type="coiled-coil region" evidence="1">
    <location>
        <begin position="296"/>
        <end position="337"/>
    </location>
</feature>
<comment type="caution">
    <text evidence="4">The sequence shown here is derived from an EMBL/GenBank/DDBJ whole genome shotgun (WGS) entry which is preliminary data.</text>
</comment>
<dbReference type="RefSeq" id="XP_056554549.1">
    <property type="nucleotide sequence ID" value="XM_056699136.1"/>
</dbReference>
<dbReference type="Proteomes" id="UP001147782">
    <property type="component" value="Unassembled WGS sequence"/>
</dbReference>
<reference evidence="4" key="1">
    <citation type="submission" date="2022-11" db="EMBL/GenBank/DDBJ databases">
        <authorList>
            <person name="Petersen C."/>
        </authorList>
    </citation>
    <scope>NUCLEOTIDE SEQUENCE</scope>
    <source>
        <strain evidence="4">IBT 29864</strain>
    </source>
</reference>
<sequence>MDLHHLKSPLPLSTSRATSATFPLTHGSSTPRSNDQPTLDEPFAARNETLTNRRSSGHPPYRQHHGRDHPNSPDESFAHARTRSLARQVELPGFDGLKSHHRHKHSKSRELRLPRPMSHLASSASARGLLPTWSGGRDKERESDDGLLRPITRETTRSRWGSDSTSGLGSGSRRGSLLDTPEQHERLGPIRRQEIQSMEDLEQVKKRRKQGEEYLRSALSSIGTLATDLTRRLDYTYYNLLEKITSLNSTIGLFQELSDSGSTLLNDFESETAGLDQEIRKQINDLKGFEPQIRKADALDERMKKGRQRAEELGKRLEAVRRQIDSWEEREAEWQTRTSRRLRIFWGIVSSAFLVLVLALVLQNWPTISSPHPDMVPVPTELAKLVNESSPGSAHLPDIWESVLKASDQESESGSSWYPSSLADRRQSLEHAQAAPSASASASSWAEEDDAVTEHDPFKLLDEL</sequence>
<feature type="compositionally biased region" description="Basic and acidic residues" evidence="2">
    <location>
        <begin position="452"/>
        <end position="464"/>
    </location>
</feature>
<feature type="region of interest" description="Disordered" evidence="2">
    <location>
        <begin position="427"/>
        <end position="464"/>
    </location>
</feature>
<reference evidence="4" key="2">
    <citation type="journal article" date="2023" name="IMA Fungus">
        <title>Comparative genomic study of the Penicillium genus elucidates a diverse pangenome and 15 lateral gene transfer events.</title>
        <authorList>
            <person name="Petersen C."/>
            <person name="Sorensen T."/>
            <person name="Nielsen M.R."/>
            <person name="Sondergaard T.E."/>
            <person name="Sorensen J.L."/>
            <person name="Fitzpatrick D.A."/>
            <person name="Frisvad J.C."/>
            <person name="Nielsen K.L."/>
        </authorList>
    </citation>
    <scope>NUCLEOTIDE SEQUENCE</scope>
    <source>
        <strain evidence="4">IBT 29864</strain>
    </source>
</reference>
<feature type="compositionally biased region" description="Basic and acidic residues" evidence="2">
    <location>
        <begin position="68"/>
        <end position="78"/>
    </location>
</feature>
<feature type="compositionally biased region" description="Basic and acidic residues" evidence="2">
    <location>
        <begin position="136"/>
        <end position="157"/>
    </location>
</feature>
<dbReference type="GeneID" id="81438315"/>
<keyword evidence="3" id="KW-1133">Transmembrane helix</keyword>
<feature type="compositionally biased region" description="Low complexity" evidence="2">
    <location>
        <begin position="161"/>
        <end position="180"/>
    </location>
</feature>
<feature type="compositionally biased region" description="Low complexity" evidence="2">
    <location>
        <begin position="432"/>
        <end position="445"/>
    </location>
</feature>
<evidence type="ECO:0000256" key="3">
    <source>
        <dbReference type="SAM" id="Phobius"/>
    </source>
</evidence>
<feature type="region of interest" description="Disordered" evidence="2">
    <location>
        <begin position="93"/>
        <end position="194"/>
    </location>
</feature>
<evidence type="ECO:0000256" key="1">
    <source>
        <dbReference type="SAM" id="Coils"/>
    </source>
</evidence>
<keyword evidence="5" id="KW-1185">Reference proteome</keyword>
<gene>
    <name evidence="4" type="ORF">N7496_006207</name>
</gene>
<evidence type="ECO:0000313" key="5">
    <source>
        <dbReference type="Proteomes" id="UP001147782"/>
    </source>
</evidence>
<evidence type="ECO:0000256" key="2">
    <source>
        <dbReference type="SAM" id="MobiDB-lite"/>
    </source>
</evidence>